<feature type="transmembrane region" description="Helical" evidence="5">
    <location>
        <begin position="252"/>
        <end position="279"/>
    </location>
</feature>
<evidence type="ECO:0000256" key="3">
    <source>
        <dbReference type="ARBA" id="ARBA00022989"/>
    </source>
</evidence>
<keyword evidence="3 5" id="KW-1133">Transmembrane helix</keyword>
<dbReference type="Pfam" id="PF00939">
    <property type="entry name" value="Na_sulph_symp"/>
    <property type="match status" value="1"/>
</dbReference>
<dbReference type="GO" id="GO:1905039">
    <property type="term" value="P:carboxylic acid transmembrane transport"/>
    <property type="evidence" value="ECO:0007669"/>
    <property type="project" value="UniProtKB-ARBA"/>
</dbReference>
<feature type="transmembrane region" description="Helical" evidence="5">
    <location>
        <begin position="86"/>
        <end position="103"/>
    </location>
</feature>
<feature type="transmembrane region" description="Helical" evidence="5">
    <location>
        <begin position="211"/>
        <end position="232"/>
    </location>
</feature>
<evidence type="ECO:0000256" key="4">
    <source>
        <dbReference type="ARBA" id="ARBA00023136"/>
    </source>
</evidence>
<keyword evidence="2 5" id="KW-0812">Transmembrane</keyword>
<gene>
    <name evidence="6" type="ORF">FHS09_000959</name>
</gene>
<feature type="transmembrane region" description="Helical" evidence="5">
    <location>
        <begin position="346"/>
        <end position="365"/>
    </location>
</feature>
<dbReference type="AlphaFoldDB" id="A0A7W4Z839"/>
<feature type="transmembrane region" description="Helical" evidence="5">
    <location>
        <begin position="173"/>
        <end position="191"/>
    </location>
</feature>
<evidence type="ECO:0000313" key="6">
    <source>
        <dbReference type="EMBL" id="MBB3060146.1"/>
    </source>
</evidence>
<dbReference type="GO" id="GO:0005886">
    <property type="term" value="C:plasma membrane"/>
    <property type="evidence" value="ECO:0007669"/>
    <property type="project" value="TreeGrafter"/>
</dbReference>
<dbReference type="RefSeq" id="WP_183457246.1">
    <property type="nucleotide sequence ID" value="NZ_JACHWZ010000003.1"/>
</dbReference>
<dbReference type="InterPro" id="IPR001898">
    <property type="entry name" value="SLC13A/DASS"/>
</dbReference>
<feature type="transmembrane region" description="Helical" evidence="5">
    <location>
        <begin position="41"/>
        <end position="59"/>
    </location>
</feature>
<keyword evidence="4 5" id="KW-0472">Membrane</keyword>
<dbReference type="Proteomes" id="UP000535937">
    <property type="component" value="Unassembled WGS sequence"/>
</dbReference>
<organism evidence="6 7">
    <name type="scientific">Microbulbifer rhizosphaerae</name>
    <dbReference type="NCBI Taxonomy" id="1562603"/>
    <lineage>
        <taxon>Bacteria</taxon>
        <taxon>Pseudomonadati</taxon>
        <taxon>Pseudomonadota</taxon>
        <taxon>Gammaproteobacteria</taxon>
        <taxon>Cellvibrionales</taxon>
        <taxon>Microbulbiferaceae</taxon>
        <taxon>Microbulbifer</taxon>
    </lineage>
</organism>
<evidence type="ECO:0000313" key="7">
    <source>
        <dbReference type="Proteomes" id="UP000535937"/>
    </source>
</evidence>
<protein>
    <submittedName>
        <fullName evidence="6">Sodium-dependent dicarboxylate transporter 2/3/5</fullName>
    </submittedName>
</protein>
<evidence type="ECO:0000256" key="5">
    <source>
        <dbReference type="SAM" id="Phobius"/>
    </source>
</evidence>
<comment type="subcellular location">
    <subcellularLocation>
        <location evidence="1">Membrane</location>
        <topology evidence="1">Multi-pass membrane protein</topology>
    </subcellularLocation>
</comment>
<sequence length="530" mass="56105">MMENMLRSILIATKKKIGRVAKPDQQRTRSSDARVITTGRLVGLVTGPILLAIILITPMPLTTPQHNLLAVVVMTITYWVFRALPIPITSILALALAVVLNVATAEKIFGAFSSPILFLLIGGFIITRAMVKYGLGRRIALFVLSIPGIAGSTNRIIIAFGALGALLSGVIDNGAVAAMLLPIAVGLIHALSSDIREQSSISVDERRRLNFGTALMLMTAYGPTVGALLTPFGDASNLVGWDFIQGHFGISISLTTWMAMSVPIVIMLFAVLSAAVLLVNRPEVSRLPGAEVLIAKHRRALGPMSRGEINTAIAFTLAILLWLLPPVIGLISGPSSPLHDLFIERLQPAVVAVLAACLLFVLPIGRRKGFTLSWRQDVTNMDWGPVLLMGSSLTLGHLMADTGLAQIMGTELAEKVDGVGAITVYLFAAAVAIMISELTSNLVSISILVPIIPTVAVSGGGDPLQAALIATFAAVYGFTLPISTSANAIVYGSGQVPFMRMVRTGIIVDISGIVMIVVGVLTMLQFVNLN</sequence>
<dbReference type="PANTHER" id="PTHR10283">
    <property type="entry name" value="SOLUTE CARRIER FAMILY 13 MEMBER"/>
    <property type="match status" value="1"/>
</dbReference>
<dbReference type="GO" id="GO:0008514">
    <property type="term" value="F:organic anion transmembrane transporter activity"/>
    <property type="evidence" value="ECO:0007669"/>
    <property type="project" value="UniProtKB-ARBA"/>
</dbReference>
<dbReference type="EMBL" id="JACHWZ010000003">
    <property type="protein sequence ID" value="MBB3060146.1"/>
    <property type="molecule type" value="Genomic_DNA"/>
</dbReference>
<accession>A0A7W4Z839</accession>
<feature type="transmembrane region" description="Helical" evidence="5">
    <location>
        <begin position="109"/>
        <end position="127"/>
    </location>
</feature>
<feature type="transmembrane region" description="Helical" evidence="5">
    <location>
        <begin position="419"/>
        <end position="435"/>
    </location>
</feature>
<keyword evidence="7" id="KW-1185">Reference proteome</keyword>
<dbReference type="NCBIfam" id="TIGR00785">
    <property type="entry name" value="dass"/>
    <property type="match status" value="1"/>
</dbReference>
<evidence type="ECO:0000256" key="1">
    <source>
        <dbReference type="ARBA" id="ARBA00004141"/>
    </source>
</evidence>
<evidence type="ECO:0000256" key="2">
    <source>
        <dbReference type="ARBA" id="ARBA00022692"/>
    </source>
</evidence>
<feature type="transmembrane region" description="Helical" evidence="5">
    <location>
        <begin position="467"/>
        <end position="494"/>
    </location>
</feature>
<feature type="transmembrane region" description="Helical" evidence="5">
    <location>
        <begin position="309"/>
        <end position="331"/>
    </location>
</feature>
<dbReference type="PANTHER" id="PTHR10283:SF82">
    <property type="entry name" value="SOLUTE CARRIER FAMILY 13 MEMBER 2"/>
    <property type="match status" value="1"/>
</dbReference>
<feature type="transmembrane region" description="Helical" evidence="5">
    <location>
        <begin position="386"/>
        <end position="407"/>
    </location>
</feature>
<comment type="caution">
    <text evidence="6">The sequence shown here is derived from an EMBL/GenBank/DDBJ whole genome shotgun (WGS) entry which is preliminary data.</text>
</comment>
<feature type="transmembrane region" description="Helical" evidence="5">
    <location>
        <begin position="506"/>
        <end position="527"/>
    </location>
</feature>
<proteinExistence type="predicted"/>
<reference evidence="6 7" key="1">
    <citation type="submission" date="2020-08" db="EMBL/GenBank/DDBJ databases">
        <title>Genomic Encyclopedia of Type Strains, Phase III (KMG-III): the genomes of soil and plant-associated and newly described type strains.</title>
        <authorList>
            <person name="Whitman W."/>
        </authorList>
    </citation>
    <scope>NUCLEOTIDE SEQUENCE [LARGE SCALE GENOMIC DNA]</scope>
    <source>
        <strain evidence="6 7">CECT 8799</strain>
    </source>
</reference>
<name>A0A7W4Z839_9GAMM</name>
<feature type="transmembrane region" description="Helical" evidence="5">
    <location>
        <begin position="442"/>
        <end position="461"/>
    </location>
</feature>